<dbReference type="EMBL" id="PHFL01000028">
    <property type="protein sequence ID" value="RFM24714.1"/>
    <property type="molecule type" value="Genomic_DNA"/>
</dbReference>
<dbReference type="InterPro" id="IPR008323">
    <property type="entry name" value="UCP033563"/>
</dbReference>
<gene>
    <name evidence="1" type="ORF">D0433_04270</name>
</gene>
<dbReference type="AlphaFoldDB" id="A0A395M479"/>
<dbReference type="PANTHER" id="PTHR36454">
    <property type="entry name" value="LMO2823 PROTEIN"/>
    <property type="match status" value="1"/>
</dbReference>
<evidence type="ECO:0000313" key="1">
    <source>
        <dbReference type="EMBL" id="RFM24714.1"/>
    </source>
</evidence>
<organism evidence="1 2">
    <name type="scientific">Candidatus Thermochlorobacter aerophilus</name>
    <dbReference type="NCBI Taxonomy" id="1868324"/>
    <lineage>
        <taxon>Bacteria</taxon>
        <taxon>Pseudomonadati</taxon>
        <taxon>Chlorobiota</taxon>
        <taxon>Chlorobiia</taxon>
        <taxon>Chlorobiales</taxon>
        <taxon>Candidatus Thermochlorobacteriaceae</taxon>
        <taxon>Candidatus Thermochlorobacter</taxon>
    </lineage>
</organism>
<protein>
    <submittedName>
        <fullName evidence="1">DUF1015 domain-containing protein</fullName>
    </submittedName>
</protein>
<dbReference type="Pfam" id="PF06245">
    <property type="entry name" value="DUF1015"/>
    <property type="match status" value="1"/>
</dbReference>
<comment type="caution">
    <text evidence="1">The sequence shown here is derived from an EMBL/GenBank/DDBJ whole genome shotgun (WGS) entry which is preliminary data.</text>
</comment>
<name>A0A395M479_9BACT</name>
<evidence type="ECO:0000313" key="2">
    <source>
        <dbReference type="Proteomes" id="UP000266389"/>
    </source>
</evidence>
<accession>A0A395M479</accession>
<proteinExistence type="predicted"/>
<dbReference type="Proteomes" id="UP000266389">
    <property type="component" value="Unassembled WGS sequence"/>
</dbReference>
<reference evidence="1 2" key="1">
    <citation type="journal article" date="2011" name="ISME J.">
        <title>Community ecology of hot spring cyanobacterial mats: predominant populations and their functional potential.</title>
        <authorList>
            <person name="Klatt C.G."/>
            <person name="Wood J.M."/>
            <person name="Rusch D.B."/>
            <person name="Bateson M.M."/>
            <person name="Hamamura N."/>
            <person name="Heidelberg J.F."/>
            <person name="Grossman A.R."/>
            <person name="Bhaya D."/>
            <person name="Cohan F.M."/>
            <person name="Kuhl M."/>
            <person name="Bryant D.A."/>
            <person name="Ward D.M."/>
        </authorList>
    </citation>
    <scope>NUCLEOTIDE SEQUENCE [LARGE SCALE GENOMIC DNA]</scope>
    <source>
        <strain evidence="1">OS</strain>
    </source>
</reference>
<dbReference type="PANTHER" id="PTHR36454:SF1">
    <property type="entry name" value="DUF1015 DOMAIN-CONTAINING PROTEIN"/>
    <property type="match status" value="1"/>
</dbReference>
<dbReference type="PIRSF" id="PIRSF033563">
    <property type="entry name" value="UCP033563"/>
    <property type="match status" value="1"/>
</dbReference>
<sequence length="424" mass="48867">MPEIAAFRGITYNPEKISAFDDVLCPPYDVIAPELQEQLYAKSEFNAVRLELPKEENKYDVAAERLQLWLEQGILREDNEEAIYPYHQTFTTKEGKVYTRKGFIARCRLYEFEKGVVLPHEKTLTGPKKDRLQLFIKTKANISPIFGLYSDKERHADRALEQFTQSTAPFIDAMDYQNARNQVWRCTDRTIIEQVYSTLKDKQMFIADGHHRYETAIHYRNLQIENNPHHTGHEAYNFIMVYMTNMFDEGLIVFPTHRLLHSLEKFNFEELVEKLRSFFGVQELSNKQKLKEFLACHPHGAFGVVAKQKILGIHLACDLDKAIPEQMPRELKALDVTLLHHLVIGKMLGVSLEAQALQTNLNYSKDIDEVFEAVQSGQAQLGFVMNPTSISEVEAVAKIGELMPQKSTFFFPKVLTGAVMYRLI</sequence>